<feature type="transmembrane region" description="Helical" evidence="6">
    <location>
        <begin position="201"/>
        <end position="219"/>
    </location>
</feature>
<evidence type="ECO:0000256" key="1">
    <source>
        <dbReference type="ARBA" id="ARBA00004141"/>
    </source>
</evidence>
<feature type="compositionally biased region" description="Basic and acidic residues" evidence="5">
    <location>
        <begin position="13"/>
        <end position="28"/>
    </location>
</feature>
<evidence type="ECO:0000256" key="6">
    <source>
        <dbReference type="SAM" id="Phobius"/>
    </source>
</evidence>
<dbReference type="AlphaFoldDB" id="A0A8K0JN07"/>
<reference evidence="7" key="1">
    <citation type="submission" date="2020-04" db="EMBL/GenBank/DDBJ databases">
        <title>Analysis of mating type loci in Filobasidium floriforme.</title>
        <authorList>
            <person name="Nowrousian M."/>
        </authorList>
    </citation>
    <scope>NUCLEOTIDE SEQUENCE</scope>
    <source>
        <strain evidence="7">CBS 6242</strain>
    </source>
</reference>
<dbReference type="InterPro" id="IPR036259">
    <property type="entry name" value="MFS_trans_sf"/>
</dbReference>
<dbReference type="GO" id="GO:0016020">
    <property type="term" value="C:membrane"/>
    <property type="evidence" value="ECO:0007669"/>
    <property type="project" value="UniProtKB-SubCell"/>
</dbReference>
<feature type="region of interest" description="Disordered" evidence="5">
    <location>
        <begin position="1"/>
        <end position="28"/>
    </location>
</feature>
<feature type="transmembrane region" description="Helical" evidence="6">
    <location>
        <begin position="72"/>
        <end position="96"/>
    </location>
</feature>
<evidence type="ECO:0000313" key="7">
    <source>
        <dbReference type="EMBL" id="KAG7530335.1"/>
    </source>
</evidence>
<feature type="compositionally biased region" description="Low complexity" evidence="5">
    <location>
        <begin position="1"/>
        <end position="12"/>
    </location>
</feature>
<feature type="transmembrane region" description="Helical" evidence="6">
    <location>
        <begin position="40"/>
        <end position="60"/>
    </location>
</feature>
<dbReference type="PANTHER" id="PTHR23294">
    <property type="entry name" value="ET TRANSLATION PRODUCT-RELATED"/>
    <property type="match status" value="1"/>
</dbReference>
<feature type="transmembrane region" description="Helical" evidence="6">
    <location>
        <begin position="321"/>
        <end position="343"/>
    </location>
</feature>
<dbReference type="SUPFAM" id="SSF103473">
    <property type="entry name" value="MFS general substrate transporter"/>
    <property type="match status" value="1"/>
</dbReference>
<dbReference type="Pfam" id="PF05978">
    <property type="entry name" value="UNC-93"/>
    <property type="match status" value="1"/>
</dbReference>
<proteinExistence type="predicted"/>
<feature type="transmembrane region" description="Helical" evidence="6">
    <location>
        <begin position="166"/>
        <end position="189"/>
    </location>
</feature>
<accession>A0A8K0JN07</accession>
<keyword evidence="4 6" id="KW-0472">Membrane</keyword>
<evidence type="ECO:0000256" key="3">
    <source>
        <dbReference type="ARBA" id="ARBA00022989"/>
    </source>
</evidence>
<dbReference type="InterPro" id="IPR051617">
    <property type="entry name" value="UNC-93-like_regulator"/>
</dbReference>
<keyword evidence="2 6" id="KW-0812">Transmembrane</keyword>
<comment type="subcellular location">
    <subcellularLocation>
        <location evidence="1">Membrane</location>
        <topology evidence="1">Multi-pass membrane protein</topology>
    </subcellularLocation>
</comment>
<feature type="transmembrane region" description="Helical" evidence="6">
    <location>
        <begin position="363"/>
        <end position="384"/>
    </location>
</feature>
<dbReference type="Gene3D" id="1.20.1250.20">
    <property type="entry name" value="MFS general substrate transporter like domains"/>
    <property type="match status" value="1"/>
</dbReference>
<evidence type="ECO:0000256" key="4">
    <source>
        <dbReference type="ARBA" id="ARBA00023136"/>
    </source>
</evidence>
<feature type="transmembrane region" description="Helical" evidence="6">
    <location>
        <begin position="257"/>
        <end position="282"/>
    </location>
</feature>
<sequence>MSPSSPSSASVSSKEDHLDEPERLPTEQTPEKRVFYRTTFFAATVLGLCNFAAPGIWGAMNSLGAGGAQSPWLVNGANALTFGLMVVTATLTPVLIRFLGVKWSLFFGAAGYAPYAAALYCNISFGTKWFVLVGAALCGISAGVFWAVEAAVALSYPEPKNQGRHLGWWMTFRVAGPVLGGAINLGINAQNSQRGSVNPKVYLAFIAIQAIGPLVALLLPAPSKVQRTDGLKVILHVDTPIGQEVKETLKLFASKRFLLIVPLICQAVFNESFTGTYLTLYFSVRARALGSFLGAIMSMIAGNLLGAFLDRKNISLKTRARLAFGGIMTLQGAWWIWSTIIQSQFKRQETLLDWSDSGFGRGFALYLFIVVGFQLNYMYLYFLVGNLVQKPVDIIRIAGLLRATESAAQAVAYGTNAIESLGTVGSSAINFGLWGISVVPAWFVIRKIGIEYFGRVALEAEAAAILEGETTVTPQSEKSPRI</sequence>
<feature type="transmembrane region" description="Helical" evidence="6">
    <location>
        <begin position="103"/>
        <end position="123"/>
    </location>
</feature>
<evidence type="ECO:0000313" key="8">
    <source>
        <dbReference type="Proteomes" id="UP000812966"/>
    </source>
</evidence>
<organism evidence="7 8">
    <name type="scientific">Filobasidium floriforme</name>
    <dbReference type="NCBI Taxonomy" id="5210"/>
    <lineage>
        <taxon>Eukaryota</taxon>
        <taxon>Fungi</taxon>
        <taxon>Dikarya</taxon>
        <taxon>Basidiomycota</taxon>
        <taxon>Agaricomycotina</taxon>
        <taxon>Tremellomycetes</taxon>
        <taxon>Filobasidiales</taxon>
        <taxon>Filobasidiaceae</taxon>
        <taxon>Filobasidium</taxon>
    </lineage>
</organism>
<keyword evidence="8" id="KW-1185">Reference proteome</keyword>
<dbReference type="EMBL" id="JABELV010000121">
    <property type="protein sequence ID" value="KAG7530335.1"/>
    <property type="molecule type" value="Genomic_DNA"/>
</dbReference>
<dbReference type="PANTHER" id="PTHR23294:SF19">
    <property type="entry name" value="DUF895 DOMAIN MEMBRANE PROTEIN-RELATED"/>
    <property type="match status" value="1"/>
</dbReference>
<evidence type="ECO:0000256" key="5">
    <source>
        <dbReference type="SAM" id="MobiDB-lite"/>
    </source>
</evidence>
<dbReference type="Proteomes" id="UP000812966">
    <property type="component" value="Unassembled WGS sequence"/>
</dbReference>
<dbReference type="InterPro" id="IPR010291">
    <property type="entry name" value="Ion_channel_UNC-93"/>
</dbReference>
<feature type="transmembrane region" description="Helical" evidence="6">
    <location>
        <begin position="288"/>
        <end position="309"/>
    </location>
</feature>
<evidence type="ECO:0000256" key="2">
    <source>
        <dbReference type="ARBA" id="ARBA00022692"/>
    </source>
</evidence>
<gene>
    <name evidence="7" type="ORF">FFLO_05107</name>
</gene>
<comment type="caution">
    <text evidence="7">The sequence shown here is derived from an EMBL/GenBank/DDBJ whole genome shotgun (WGS) entry which is preliminary data.</text>
</comment>
<keyword evidence="3 6" id="KW-1133">Transmembrane helix</keyword>
<protein>
    <submittedName>
        <fullName evidence="7">Uncharacterized protein</fullName>
    </submittedName>
</protein>
<name>A0A8K0JN07_9TREE</name>
<feature type="transmembrane region" description="Helical" evidence="6">
    <location>
        <begin position="129"/>
        <end position="154"/>
    </location>
</feature>